<gene>
    <name evidence="2" type="ORF">RJ640_024462</name>
</gene>
<organism evidence="2 3">
    <name type="scientific">Escallonia rubra</name>
    <dbReference type="NCBI Taxonomy" id="112253"/>
    <lineage>
        <taxon>Eukaryota</taxon>
        <taxon>Viridiplantae</taxon>
        <taxon>Streptophyta</taxon>
        <taxon>Embryophyta</taxon>
        <taxon>Tracheophyta</taxon>
        <taxon>Spermatophyta</taxon>
        <taxon>Magnoliopsida</taxon>
        <taxon>eudicotyledons</taxon>
        <taxon>Gunneridae</taxon>
        <taxon>Pentapetalae</taxon>
        <taxon>asterids</taxon>
        <taxon>campanulids</taxon>
        <taxon>Escalloniales</taxon>
        <taxon>Escalloniaceae</taxon>
        <taxon>Escallonia</taxon>
    </lineage>
</organism>
<dbReference type="EMBL" id="JAVXUO010000774">
    <property type="protein sequence ID" value="KAK2989219.1"/>
    <property type="molecule type" value="Genomic_DNA"/>
</dbReference>
<evidence type="ECO:0000313" key="2">
    <source>
        <dbReference type="EMBL" id="KAK2989219.1"/>
    </source>
</evidence>
<dbReference type="Pfam" id="PF14111">
    <property type="entry name" value="DUF4283"/>
    <property type="match status" value="1"/>
</dbReference>
<accession>A0AA88UL63</accession>
<protein>
    <recommendedName>
        <fullName evidence="1">DUF4283 domain-containing protein</fullName>
    </recommendedName>
</protein>
<sequence length="233" mass="26406">MDQAWGTDRDHADWKTGLVGRKADQTYANMKIRITILKKFKNSCIDVITICRMVDCSLVPKGTLCFSPTGEPRPPLQFFRIQPVTTAINNHTIPLNQPAVSIKDTLLQQTRDYAMDMILGEDAPSDDDELESTLTHTTNSNTPVIHLNATIKACIRQPWNKTLINKHIGVFFSATTITLRLNGIWRPAGKLEVIQLANGFHISKFQTENDYHKVLEEDPWFIRTHGSLEPMVH</sequence>
<proteinExistence type="predicted"/>
<dbReference type="InterPro" id="IPR025558">
    <property type="entry name" value="DUF4283"/>
</dbReference>
<comment type="caution">
    <text evidence="2">The sequence shown here is derived from an EMBL/GenBank/DDBJ whole genome shotgun (WGS) entry which is preliminary data.</text>
</comment>
<keyword evidence="3" id="KW-1185">Reference proteome</keyword>
<reference evidence="2" key="1">
    <citation type="submission" date="2022-12" db="EMBL/GenBank/DDBJ databases">
        <title>Draft genome assemblies for two species of Escallonia (Escalloniales).</title>
        <authorList>
            <person name="Chanderbali A."/>
            <person name="Dervinis C."/>
            <person name="Anghel I."/>
            <person name="Soltis D."/>
            <person name="Soltis P."/>
            <person name="Zapata F."/>
        </authorList>
    </citation>
    <scope>NUCLEOTIDE SEQUENCE</scope>
    <source>
        <strain evidence="2">UCBG92.1500</strain>
        <tissue evidence="2">Leaf</tissue>
    </source>
</reference>
<evidence type="ECO:0000259" key="1">
    <source>
        <dbReference type="Pfam" id="PF14111"/>
    </source>
</evidence>
<dbReference type="Proteomes" id="UP001187471">
    <property type="component" value="Unassembled WGS sequence"/>
</dbReference>
<dbReference type="AlphaFoldDB" id="A0AA88UL63"/>
<name>A0AA88UL63_9ASTE</name>
<feature type="domain" description="DUF4283" evidence="1">
    <location>
        <begin position="158"/>
        <end position="225"/>
    </location>
</feature>
<evidence type="ECO:0000313" key="3">
    <source>
        <dbReference type="Proteomes" id="UP001187471"/>
    </source>
</evidence>